<dbReference type="AlphaFoldDB" id="C7ZR43"/>
<dbReference type="KEGG" id="nhe:NECHADRAFT_98437"/>
<dbReference type="VEuPathDB" id="FungiDB:NECHADRAFT_98437"/>
<dbReference type="eggNOG" id="ENOG502SCMH">
    <property type="taxonomic scope" value="Eukaryota"/>
</dbReference>
<organism evidence="2 3">
    <name type="scientific">Fusarium vanettenii (strain ATCC MYA-4622 / CBS 123669 / FGSC 9596 / NRRL 45880 / 77-13-4)</name>
    <name type="common">Fusarium solani subsp. pisi</name>
    <dbReference type="NCBI Taxonomy" id="660122"/>
    <lineage>
        <taxon>Eukaryota</taxon>
        <taxon>Fungi</taxon>
        <taxon>Dikarya</taxon>
        <taxon>Ascomycota</taxon>
        <taxon>Pezizomycotina</taxon>
        <taxon>Sordariomycetes</taxon>
        <taxon>Hypocreomycetidae</taxon>
        <taxon>Hypocreales</taxon>
        <taxon>Nectriaceae</taxon>
        <taxon>Fusarium</taxon>
        <taxon>Fusarium solani species complex</taxon>
        <taxon>Fusarium vanettenii</taxon>
    </lineage>
</organism>
<feature type="region of interest" description="Disordered" evidence="1">
    <location>
        <begin position="122"/>
        <end position="147"/>
    </location>
</feature>
<dbReference type="Proteomes" id="UP000005206">
    <property type="component" value="Unassembled WGS sequence"/>
</dbReference>
<dbReference type="InParanoid" id="C7ZR43"/>
<dbReference type="RefSeq" id="XP_003039229.1">
    <property type="nucleotide sequence ID" value="XM_003039183.1"/>
</dbReference>
<evidence type="ECO:0008006" key="4">
    <source>
        <dbReference type="Google" id="ProtNLM"/>
    </source>
</evidence>
<dbReference type="HOGENOM" id="CLU_043858_1_1_1"/>
<proteinExistence type="predicted"/>
<accession>C7ZR43</accession>
<evidence type="ECO:0000313" key="2">
    <source>
        <dbReference type="EMBL" id="EEU33516.1"/>
    </source>
</evidence>
<sequence length="382" mass="44183">MPPAKALHRHQSSLEGIIDFTKKPPLTQTQRLSASRQFNQLASYFDVSNSSNKDYDHMKLMRFTYKYTRSKESKDNFLRAFFKSTGLSININKDINLSDTDRRAELRNSFFNFADLPLISKTPQPSPASHSAVQRAQGGEGHNFLSTPERLSTLRGAYLIRDRHRYIITRRFDNIKAFRRIHNTNRDSTVAKDNDRSSLEEEEVFDTLEVAHILPHSLTQFGDFQIFFEPIDHQQHTYYINTFMPMILKKQFPITRTLYLTKSRTINPPSPRLLAIHNAIAHILHLSATGEYINRILRDLEQHSVREDGSTEIDRFVKLRLDGCDSGSLVRALIGLTHRRSNVNQEIRLKESLKTAHSDYTNCRSSALMFHVILKPNVRKLS</sequence>
<reference evidence="2 3" key="1">
    <citation type="journal article" date="2009" name="PLoS Genet.">
        <title>The genome of Nectria haematococca: contribution of supernumerary chromosomes to gene expansion.</title>
        <authorList>
            <person name="Coleman J.J."/>
            <person name="Rounsley S.D."/>
            <person name="Rodriguez-Carres M."/>
            <person name="Kuo A."/>
            <person name="Wasmann C.C."/>
            <person name="Grimwood J."/>
            <person name="Schmutz J."/>
            <person name="Taga M."/>
            <person name="White G.J."/>
            <person name="Zhou S."/>
            <person name="Schwartz D.C."/>
            <person name="Freitag M."/>
            <person name="Ma L.J."/>
            <person name="Danchin E.G."/>
            <person name="Henrissat B."/>
            <person name="Coutinho P.M."/>
            <person name="Nelson D.R."/>
            <person name="Straney D."/>
            <person name="Napoli C.A."/>
            <person name="Barker B.M."/>
            <person name="Gribskov M."/>
            <person name="Rep M."/>
            <person name="Kroken S."/>
            <person name="Molnar I."/>
            <person name="Rensing C."/>
            <person name="Kennell J.C."/>
            <person name="Zamora J."/>
            <person name="Farman M.L."/>
            <person name="Selker E.U."/>
            <person name="Salamov A."/>
            <person name="Shapiro H."/>
            <person name="Pangilinan J."/>
            <person name="Lindquist E."/>
            <person name="Lamers C."/>
            <person name="Grigoriev I.V."/>
            <person name="Geiser D.M."/>
            <person name="Covert S.F."/>
            <person name="Temporini E."/>
            <person name="Vanetten H.D."/>
        </authorList>
    </citation>
    <scope>NUCLEOTIDE SEQUENCE [LARGE SCALE GENOMIC DNA]</scope>
    <source>
        <strain evidence="3">ATCC MYA-4622 / CBS 123669 / FGSC 9596 / NRRL 45880 / 77-13-4</strain>
    </source>
</reference>
<evidence type="ECO:0000256" key="1">
    <source>
        <dbReference type="SAM" id="MobiDB-lite"/>
    </source>
</evidence>
<name>C7ZR43_FUSV7</name>
<dbReference type="EMBL" id="GG699030">
    <property type="protein sequence ID" value="EEU33516.1"/>
    <property type="molecule type" value="Genomic_DNA"/>
</dbReference>
<feature type="compositionally biased region" description="Polar residues" evidence="1">
    <location>
        <begin position="122"/>
        <end position="134"/>
    </location>
</feature>
<evidence type="ECO:0000313" key="3">
    <source>
        <dbReference type="Proteomes" id="UP000005206"/>
    </source>
</evidence>
<dbReference type="OrthoDB" id="2104739at2759"/>
<gene>
    <name evidence="2" type="ORF">NECHADRAFT_98437</name>
</gene>
<protein>
    <recommendedName>
        <fullName evidence="4">HNH nuclease domain-containing protein</fullName>
    </recommendedName>
</protein>
<dbReference type="GeneID" id="9666751"/>
<dbReference type="OMA" id="IRYTYEY"/>
<keyword evidence="3" id="KW-1185">Reference proteome</keyword>